<dbReference type="InterPro" id="IPR004450">
    <property type="entry name" value="Thr_synthase-like"/>
</dbReference>
<evidence type="ECO:0000256" key="4">
    <source>
        <dbReference type="ARBA" id="ARBA00013028"/>
    </source>
</evidence>
<sequence length="388" mass="42013">MSIIKNYHLKCTSCGSPYPKEELNTFCKVCHSPIEVAFELSQVMPNSVIDSNERSMWRYAQVMPLLAKKNRISLGEGFTPILELSALANKLGLDNLLLKDESLNPTGSFKARGLSMAVSKAKELGVEGCIIPTAGNAGGALSAYCAKGGLGAIVVMPQHTPLAFKKECIAFGAELVEVKGLINDCAKKVAEIRQERGFFDISTMKEPYRLEGKKTLGYEIAEQLNWELPDVILYPTGGGTGLIGIWKAFEEMKTMGWIKNAPTRMIAVQAENCQPLVATYKGIQANSTNYNGTATIANGLAVPRPFAEKMMLDVLSESNGYALAVNETAIAKSLKEIAVAEGLLVAPEGAALLEALKILISKKQVLAHEKVLLLNTGSAYKYLDNMNF</sequence>
<dbReference type="InterPro" id="IPR000634">
    <property type="entry name" value="Ser/Thr_deHydtase_PyrdxlP-BS"/>
</dbReference>
<evidence type="ECO:0000256" key="5">
    <source>
        <dbReference type="ARBA" id="ARBA00018679"/>
    </source>
</evidence>
<keyword evidence="8" id="KW-0663">Pyridoxal phosphate</keyword>
<dbReference type="GO" id="GO:0004795">
    <property type="term" value="F:threonine synthase activity"/>
    <property type="evidence" value="ECO:0007669"/>
    <property type="project" value="UniProtKB-EC"/>
</dbReference>
<evidence type="ECO:0000256" key="7">
    <source>
        <dbReference type="ARBA" id="ARBA00022697"/>
    </source>
</evidence>
<dbReference type="EMBL" id="JALGBH010000002">
    <property type="protein sequence ID" value="MCJ0743821.1"/>
    <property type="molecule type" value="Genomic_DNA"/>
</dbReference>
<dbReference type="Proteomes" id="UP001165460">
    <property type="component" value="Unassembled WGS sequence"/>
</dbReference>
<dbReference type="InterPro" id="IPR001926">
    <property type="entry name" value="TrpB-like_PALP"/>
</dbReference>
<dbReference type="Pfam" id="PF00291">
    <property type="entry name" value="PALP"/>
    <property type="match status" value="1"/>
</dbReference>
<keyword evidence="7" id="KW-0791">Threonine biosynthesis</keyword>
<evidence type="ECO:0000256" key="8">
    <source>
        <dbReference type="ARBA" id="ARBA00022898"/>
    </source>
</evidence>
<evidence type="ECO:0000256" key="2">
    <source>
        <dbReference type="ARBA" id="ARBA00004979"/>
    </source>
</evidence>
<evidence type="ECO:0000256" key="1">
    <source>
        <dbReference type="ARBA" id="ARBA00001933"/>
    </source>
</evidence>
<dbReference type="PANTHER" id="PTHR48078:SF6">
    <property type="entry name" value="L-THREONINE DEHYDRATASE CATABOLIC TDCB"/>
    <property type="match status" value="1"/>
</dbReference>
<evidence type="ECO:0000256" key="3">
    <source>
        <dbReference type="ARBA" id="ARBA00005517"/>
    </source>
</evidence>
<evidence type="ECO:0000256" key="10">
    <source>
        <dbReference type="ARBA" id="ARBA00049144"/>
    </source>
</evidence>
<dbReference type="NCBIfam" id="TIGR00260">
    <property type="entry name" value="thrC"/>
    <property type="match status" value="1"/>
</dbReference>
<dbReference type="InterPro" id="IPR036052">
    <property type="entry name" value="TrpB-like_PALP_sf"/>
</dbReference>
<dbReference type="PANTHER" id="PTHR48078">
    <property type="entry name" value="THREONINE DEHYDRATASE, MITOCHONDRIAL-RELATED"/>
    <property type="match status" value="1"/>
</dbReference>
<gene>
    <name evidence="13" type="ORF">MMF97_13970</name>
</gene>
<evidence type="ECO:0000259" key="12">
    <source>
        <dbReference type="Pfam" id="PF00291"/>
    </source>
</evidence>
<dbReference type="Gene3D" id="3.40.50.1100">
    <property type="match status" value="2"/>
</dbReference>
<comment type="similarity">
    <text evidence="3">Belongs to the threonine synthase family.</text>
</comment>
<keyword evidence="14" id="KW-1185">Reference proteome</keyword>
<keyword evidence="6" id="KW-0028">Amino-acid biosynthesis</keyword>
<comment type="catalytic activity">
    <reaction evidence="10">
        <text>O-phospho-L-homoserine + H2O = L-threonine + phosphate</text>
        <dbReference type="Rhea" id="RHEA:10840"/>
        <dbReference type="ChEBI" id="CHEBI:15377"/>
        <dbReference type="ChEBI" id="CHEBI:43474"/>
        <dbReference type="ChEBI" id="CHEBI:57590"/>
        <dbReference type="ChEBI" id="CHEBI:57926"/>
        <dbReference type="EC" id="4.2.3.1"/>
    </reaction>
</comment>
<dbReference type="RefSeq" id="WP_243363138.1">
    <property type="nucleotide sequence ID" value="NZ_JALGBH010000002.1"/>
</dbReference>
<feature type="domain" description="Tryptophan synthase beta chain-like PALP" evidence="12">
    <location>
        <begin position="72"/>
        <end position="377"/>
    </location>
</feature>
<evidence type="ECO:0000313" key="14">
    <source>
        <dbReference type="Proteomes" id="UP001165460"/>
    </source>
</evidence>
<dbReference type="CDD" id="cd01563">
    <property type="entry name" value="Thr-synth_1"/>
    <property type="match status" value="1"/>
</dbReference>
<reference evidence="13" key="1">
    <citation type="submission" date="2022-03" db="EMBL/GenBank/DDBJ databases">
        <authorList>
            <person name="Woo C.Y."/>
        </authorList>
    </citation>
    <scope>NUCLEOTIDE SEQUENCE</scope>
    <source>
        <strain evidence="13">CYS-01</strain>
    </source>
</reference>
<evidence type="ECO:0000313" key="13">
    <source>
        <dbReference type="EMBL" id="MCJ0743821.1"/>
    </source>
</evidence>
<comment type="cofactor">
    <cofactor evidence="1">
        <name>pyridoxal 5'-phosphate</name>
        <dbReference type="ChEBI" id="CHEBI:597326"/>
    </cofactor>
</comment>
<proteinExistence type="inferred from homology"/>
<keyword evidence="9 13" id="KW-0456">Lyase</keyword>
<dbReference type="InterPro" id="IPR050147">
    <property type="entry name" value="Ser/Thr_Dehydratase"/>
</dbReference>
<dbReference type="NCBIfam" id="NF006050">
    <property type="entry name" value="PRK08197.1"/>
    <property type="match status" value="1"/>
</dbReference>
<comment type="caution">
    <text evidence="13">The sequence shown here is derived from an EMBL/GenBank/DDBJ whole genome shotgun (WGS) entry which is preliminary data.</text>
</comment>
<dbReference type="PROSITE" id="PS00165">
    <property type="entry name" value="DEHYDRATASE_SER_THR"/>
    <property type="match status" value="1"/>
</dbReference>
<evidence type="ECO:0000256" key="9">
    <source>
        <dbReference type="ARBA" id="ARBA00023239"/>
    </source>
</evidence>
<dbReference type="EC" id="4.2.3.1" evidence="4 11"/>
<protein>
    <recommendedName>
        <fullName evidence="5 11">Threonine synthase</fullName>
        <ecNumber evidence="4 11">4.2.3.1</ecNumber>
    </recommendedName>
</protein>
<organism evidence="13 14">
    <name type="scientific">Pedobacter montanisoli</name>
    <dbReference type="NCBI Taxonomy" id="2923277"/>
    <lineage>
        <taxon>Bacteria</taxon>
        <taxon>Pseudomonadati</taxon>
        <taxon>Bacteroidota</taxon>
        <taxon>Sphingobacteriia</taxon>
        <taxon>Sphingobacteriales</taxon>
        <taxon>Sphingobacteriaceae</taxon>
        <taxon>Pedobacter</taxon>
    </lineage>
</organism>
<comment type="pathway">
    <text evidence="2">Amino-acid biosynthesis; L-threonine biosynthesis; L-threonine from L-aspartate: step 5/5.</text>
</comment>
<evidence type="ECO:0000256" key="11">
    <source>
        <dbReference type="NCBIfam" id="TIGR00260"/>
    </source>
</evidence>
<evidence type="ECO:0000256" key="6">
    <source>
        <dbReference type="ARBA" id="ARBA00022605"/>
    </source>
</evidence>
<dbReference type="SUPFAM" id="SSF53686">
    <property type="entry name" value="Tryptophan synthase beta subunit-like PLP-dependent enzymes"/>
    <property type="match status" value="1"/>
</dbReference>
<accession>A0ABS9ZZS9</accession>
<name>A0ABS9ZZS9_9SPHI</name>